<evidence type="ECO:0000259" key="1">
    <source>
        <dbReference type="PROSITE" id="PS51186"/>
    </source>
</evidence>
<dbReference type="InterPro" id="IPR000182">
    <property type="entry name" value="GNAT_dom"/>
</dbReference>
<organism evidence="2 3">
    <name type="scientific">Luteolibacter flavescens</name>
    <dbReference type="NCBI Taxonomy" id="1859460"/>
    <lineage>
        <taxon>Bacteria</taxon>
        <taxon>Pseudomonadati</taxon>
        <taxon>Verrucomicrobiota</taxon>
        <taxon>Verrucomicrobiia</taxon>
        <taxon>Verrucomicrobiales</taxon>
        <taxon>Verrucomicrobiaceae</taxon>
        <taxon>Luteolibacter</taxon>
    </lineage>
</organism>
<evidence type="ECO:0000313" key="2">
    <source>
        <dbReference type="EMBL" id="MCW1883885.1"/>
    </source>
</evidence>
<evidence type="ECO:0000313" key="3">
    <source>
        <dbReference type="Proteomes" id="UP001207930"/>
    </source>
</evidence>
<protein>
    <submittedName>
        <fullName evidence="2">GNAT family N-acetyltransferase</fullName>
        <ecNumber evidence="2">2.3.1.-</ecNumber>
    </submittedName>
</protein>
<feature type="domain" description="N-acetyltransferase" evidence="1">
    <location>
        <begin position="4"/>
        <end position="157"/>
    </location>
</feature>
<dbReference type="CDD" id="cd04301">
    <property type="entry name" value="NAT_SF"/>
    <property type="match status" value="1"/>
</dbReference>
<dbReference type="GO" id="GO:0016746">
    <property type="term" value="F:acyltransferase activity"/>
    <property type="evidence" value="ECO:0007669"/>
    <property type="project" value="UniProtKB-KW"/>
</dbReference>
<dbReference type="InterPro" id="IPR052564">
    <property type="entry name" value="N-acetyltrans/Recomb-assoc"/>
</dbReference>
<dbReference type="SUPFAM" id="SSF55729">
    <property type="entry name" value="Acyl-CoA N-acyltransferases (Nat)"/>
    <property type="match status" value="1"/>
</dbReference>
<dbReference type="RefSeq" id="WP_264499846.1">
    <property type="nucleotide sequence ID" value="NZ_JAPDDS010000002.1"/>
</dbReference>
<reference evidence="2 3" key="1">
    <citation type="submission" date="2022-10" db="EMBL/GenBank/DDBJ databases">
        <title>Luteolibacter flavescens strain MCCC 1K03193, whole genome shotgun sequencing project.</title>
        <authorList>
            <person name="Zhao G."/>
            <person name="Shen L."/>
        </authorList>
    </citation>
    <scope>NUCLEOTIDE SEQUENCE [LARGE SCALE GENOMIC DNA]</scope>
    <source>
        <strain evidence="2 3">MCCC 1K03193</strain>
    </source>
</reference>
<dbReference type="PANTHER" id="PTHR43451">
    <property type="entry name" value="ACETYLTRANSFERASE (GNAT) FAMILY PROTEIN"/>
    <property type="match status" value="1"/>
</dbReference>
<keyword evidence="2" id="KW-0012">Acyltransferase</keyword>
<accession>A0ABT3FLN6</accession>
<proteinExistence type="predicted"/>
<dbReference type="PANTHER" id="PTHR43451:SF1">
    <property type="entry name" value="ACETYLTRANSFERASE"/>
    <property type="match status" value="1"/>
</dbReference>
<dbReference type="Proteomes" id="UP001207930">
    <property type="component" value="Unassembled WGS sequence"/>
</dbReference>
<comment type="caution">
    <text evidence="2">The sequence shown here is derived from an EMBL/GenBank/DDBJ whole genome shotgun (WGS) entry which is preliminary data.</text>
</comment>
<dbReference type="InterPro" id="IPR016181">
    <property type="entry name" value="Acyl_CoA_acyltransferase"/>
</dbReference>
<dbReference type="EMBL" id="JAPDDS010000002">
    <property type="protein sequence ID" value="MCW1883885.1"/>
    <property type="molecule type" value="Genomic_DNA"/>
</dbReference>
<dbReference type="PROSITE" id="PS51186">
    <property type="entry name" value="GNAT"/>
    <property type="match status" value="1"/>
</dbReference>
<dbReference type="Pfam" id="PF13673">
    <property type="entry name" value="Acetyltransf_10"/>
    <property type="match status" value="1"/>
</dbReference>
<dbReference type="EC" id="2.3.1.-" evidence="2"/>
<keyword evidence="2" id="KW-0808">Transferase</keyword>
<sequence>MSTALIRPYRHGDHVAIASIFCRAVHEIGIRHYTVAQCEAWSGTKPDPGHWEQRCERKKPFVSIVDGEIAGFLELDPDGHIDCAYVNPDFQRRGIMSALVKHAVGVAAEGGLSRVYVEASIGARPMFGRLGFVVLCEQQVAIGGETLVNYRMEFVLP</sequence>
<keyword evidence="3" id="KW-1185">Reference proteome</keyword>
<dbReference type="Gene3D" id="3.40.630.30">
    <property type="match status" value="1"/>
</dbReference>
<gene>
    <name evidence="2" type="ORF">OKA04_04045</name>
</gene>
<name>A0ABT3FLN6_9BACT</name>